<sequence>MVHSRNRASGIAPVLFNFAWAQAPVSGWATPTVAVPLVLGLLLLAVFAVVELRLSRDPLLPLAALGSALTASAATGSRPTSGFAASGEPCGRASSWLPWGWPSASAFWRGTKPPAHRGLFDAPTPLCRATNDG</sequence>
<accession>A0A0B2WWF6</accession>
<dbReference type="RefSeq" id="XP_040679459.1">
    <property type="nucleotide sequence ID" value="XM_040822316.1"/>
</dbReference>
<protein>
    <submittedName>
        <fullName evidence="2">MFS transporter</fullName>
    </submittedName>
</protein>
<evidence type="ECO:0000313" key="2">
    <source>
        <dbReference type="EMBL" id="KHN98393.1"/>
    </source>
</evidence>
<reference evidence="2 3" key="1">
    <citation type="journal article" date="2014" name="Proc. Natl. Acad. Sci. U.S.A.">
        <title>Trajectory and genomic determinants of fungal-pathogen speciation and host adaptation.</title>
        <authorList>
            <person name="Hu X."/>
            <person name="Xiao G."/>
            <person name="Zheng P."/>
            <person name="Shang Y."/>
            <person name="Su Y."/>
            <person name="Zhang X."/>
            <person name="Liu X."/>
            <person name="Zhan S."/>
            <person name="St Leger R.J."/>
            <person name="Wang C."/>
        </authorList>
    </citation>
    <scope>NUCLEOTIDE SEQUENCE [LARGE SCALE GENOMIC DNA]</scope>
    <source>
        <strain evidence="2 3">ARSEF 1941</strain>
    </source>
</reference>
<organism evidence="2 3">
    <name type="scientific">Metarhizium album (strain ARSEF 1941)</name>
    <dbReference type="NCBI Taxonomy" id="1081103"/>
    <lineage>
        <taxon>Eukaryota</taxon>
        <taxon>Fungi</taxon>
        <taxon>Dikarya</taxon>
        <taxon>Ascomycota</taxon>
        <taxon>Pezizomycotina</taxon>
        <taxon>Sordariomycetes</taxon>
        <taxon>Hypocreomycetidae</taxon>
        <taxon>Hypocreales</taxon>
        <taxon>Clavicipitaceae</taxon>
        <taxon>Metarhizium</taxon>
    </lineage>
</organism>
<dbReference type="Proteomes" id="UP000030816">
    <property type="component" value="Unassembled WGS sequence"/>
</dbReference>
<feature type="transmembrane region" description="Helical" evidence="1">
    <location>
        <begin position="31"/>
        <end position="50"/>
    </location>
</feature>
<dbReference type="AlphaFoldDB" id="A0A0B2WWF6"/>
<dbReference type="GeneID" id="63737972"/>
<evidence type="ECO:0000256" key="1">
    <source>
        <dbReference type="SAM" id="Phobius"/>
    </source>
</evidence>
<gene>
    <name evidence="2" type="ORF">MAM_03517</name>
</gene>
<keyword evidence="1" id="KW-1133">Transmembrane helix</keyword>
<evidence type="ECO:0000313" key="3">
    <source>
        <dbReference type="Proteomes" id="UP000030816"/>
    </source>
</evidence>
<dbReference type="EMBL" id="AZHE01000007">
    <property type="protein sequence ID" value="KHN98393.1"/>
    <property type="molecule type" value="Genomic_DNA"/>
</dbReference>
<dbReference type="OrthoDB" id="2428527at2759"/>
<keyword evidence="1" id="KW-0472">Membrane</keyword>
<proteinExistence type="predicted"/>
<keyword evidence="3" id="KW-1185">Reference proteome</keyword>
<name>A0A0B2WWF6_METAS</name>
<comment type="caution">
    <text evidence="2">The sequence shown here is derived from an EMBL/GenBank/DDBJ whole genome shotgun (WGS) entry which is preliminary data.</text>
</comment>
<keyword evidence="1" id="KW-0812">Transmembrane</keyword>
<dbReference type="HOGENOM" id="CLU_1907174_0_0_1"/>